<dbReference type="Pfam" id="PF00593">
    <property type="entry name" value="TonB_dep_Rec_b-barrel"/>
    <property type="match status" value="1"/>
</dbReference>
<evidence type="ECO:0000313" key="14">
    <source>
        <dbReference type="Proteomes" id="UP001500101"/>
    </source>
</evidence>
<evidence type="ECO:0000256" key="3">
    <source>
        <dbReference type="ARBA" id="ARBA00022452"/>
    </source>
</evidence>
<dbReference type="EMBL" id="BAAAZI010000011">
    <property type="protein sequence ID" value="GAA4143717.1"/>
    <property type="molecule type" value="Genomic_DNA"/>
</dbReference>
<evidence type="ECO:0000256" key="4">
    <source>
        <dbReference type="ARBA" id="ARBA00022692"/>
    </source>
</evidence>
<evidence type="ECO:0000256" key="1">
    <source>
        <dbReference type="ARBA" id="ARBA00004571"/>
    </source>
</evidence>
<comment type="similarity">
    <text evidence="8 9">Belongs to the TonB-dependent receptor family.</text>
</comment>
<evidence type="ECO:0000313" key="13">
    <source>
        <dbReference type="EMBL" id="GAA4143717.1"/>
    </source>
</evidence>
<dbReference type="InterPro" id="IPR037066">
    <property type="entry name" value="Plug_dom_sf"/>
</dbReference>
<dbReference type="InterPro" id="IPR000531">
    <property type="entry name" value="Beta-barrel_TonB"/>
</dbReference>
<dbReference type="PANTHER" id="PTHR40980">
    <property type="entry name" value="PLUG DOMAIN-CONTAINING PROTEIN"/>
    <property type="match status" value="1"/>
</dbReference>
<evidence type="ECO:0000256" key="10">
    <source>
        <dbReference type="SAM" id="MobiDB-lite"/>
    </source>
</evidence>
<dbReference type="Proteomes" id="UP001500101">
    <property type="component" value="Unassembled WGS sequence"/>
</dbReference>
<evidence type="ECO:0000256" key="6">
    <source>
        <dbReference type="ARBA" id="ARBA00023136"/>
    </source>
</evidence>
<dbReference type="Gene3D" id="2.40.170.20">
    <property type="entry name" value="TonB-dependent receptor, beta-barrel domain"/>
    <property type="match status" value="1"/>
</dbReference>
<gene>
    <name evidence="13" type="ORF">GCM10022216_25900</name>
</gene>
<dbReference type="Gene3D" id="2.170.130.10">
    <property type="entry name" value="TonB-dependent receptor, plug domain"/>
    <property type="match status" value="1"/>
</dbReference>
<comment type="caution">
    <text evidence="13">The sequence shown here is derived from an EMBL/GenBank/DDBJ whole genome shotgun (WGS) entry which is preliminary data.</text>
</comment>
<evidence type="ECO:0000259" key="12">
    <source>
        <dbReference type="Pfam" id="PF07715"/>
    </source>
</evidence>
<dbReference type="SUPFAM" id="SSF56935">
    <property type="entry name" value="Porins"/>
    <property type="match status" value="1"/>
</dbReference>
<dbReference type="Gene3D" id="2.60.40.1120">
    <property type="entry name" value="Carboxypeptidase-like, regulatory domain"/>
    <property type="match status" value="1"/>
</dbReference>
<sequence>MLFRYVIILLFFLVKIPIGFAQNNSIIGQVVNGQSGLPGVTIKTLDGKWSTKSELDGTFRLSGLTIGKHSLQFSYIGYPTIQREVELSSANSTMDLGTVQFAEQRGEDLEEVLIRGTMASTQAKALNIQKTSSAIMNVIASDVIGKLPDRNAAEAVQRIQGVSIERDHGEGRYASVRGTPLQWNSTLINGNRMPTSEGTSDNTSGSRTSPLDIFPSEMIEFVQVSKAITPDMEGDAIGGSINFITRTAPTHKIFKVNAAGGYNGQAQKEIYSGSFLYGDHFFNKKLGFVIGASYWKRNWATDNVESIYNLDDFSMERFELRDYKGVRTTYGINAGLEYNFSPSHKLYFRGLMTDFQDQETALEHTLDLNKSSMSQRRREGLIGIGLTGGELGGNHDLFQDKVNLKWKASTYQTDMETRRPDGSTNAKPTYKMAVFSSKVDYANLANDGKMYLDLDAPSGYTGTTFRKFLPAYKTAITDKDLRISQLIEMQLQSFERDRIAEADVKYQVASWLSIKAGGKYKSKYLRRGNPMDIYINTALKTTVADLEQEKYNYNGGFLNETGVDYASVQLPGINLRQLDALLEDNYLKEGKFYHLKRDDSSPDAAPSFYSGTENVWASYGMFEGKITDQIQLVGGIRYEHTDLAYNGNEVISKKVDGKDVFEINPVRNTSSFGAFLPMVHLKYQPIEPMNIRLAYTRTFARANFSDLNPTESVNLIFTPPVITRGNINLKPTFANNFDLMTEYFFQDIGVASFGAFYKGLSNVIYSSQSFQTIDGVLHRVVQPENSEKGWLAGFEAGISKRMSFLPGFWKGFGVDVNYTFTTSEMNVPRYEVDAQGKVQVEIAKEALPSQSKHLFNAALFYENDKFMARLAGNYKGAALALVQGNPENYRWYGANFTVDFSANYKINKKVNLFLELNNLNNAAMQYYHGDQRRLEQLEYYSQRGLIGINYQIF</sequence>
<keyword evidence="6 8" id="KW-0472">Membrane</keyword>
<dbReference type="InterPro" id="IPR010104">
    <property type="entry name" value="TonB_rcpt_bac"/>
</dbReference>
<dbReference type="InterPro" id="IPR039426">
    <property type="entry name" value="TonB-dep_rcpt-like"/>
</dbReference>
<keyword evidence="4 8" id="KW-0812">Transmembrane</keyword>
<comment type="subcellular location">
    <subcellularLocation>
        <location evidence="1 8">Cell outer membrane</location>
        <topology evidence="1 8">Multi-pass membrane protein</topology>
    </subcellularLocation>
</comment>
<evidence type="ECO:0000259" key="11">
    <source>
        <dbReference type="Pfam" id="PF00593"/>
    </source>
</evidence>
<keyword evidence="3 8" id="KW-1134">Transmembrane beta strand</keyword>
<dbReference type="InterPro" id="IPR008969">
    <property type="entry name" value="CarboxyPept-like_regulatory"/>
</dbReference>
<dbReference type="NCBIfam" id="TIGR01782">
    <property type="entry name" value="TonB-Xanth-Caul"/>
    <property type="match status" value="1"/>
</dbReference>
<proteinExistence type="inferred from homology"/>
<keyword evidence="14" id="KW-1185">Reference proteome</keyword>
<keyword evidence="7 8" id="KW-0998">Cell outer membrane</keyword>
<dbReference type="InterPro" id="IPR012910">
    <property type="entry name" value="Plug_dom"/>
</dbReference>
<dbReference type="PROSITE" id="PS52016">
    <property type="entry name" value="TONB_DEPENDENT_REC_3"/>
    <property type="match status" value="1"/>
</dbReference>
<accession>A0ABP7YYT1</accession>
<protein>
    <submittedName>
        <fullName evidence="13">TonB-dependent receptor</fullName>
    </submittedName>
</protein>
<dbReference type="Pfam" id="PF13715">
    <property type="entry name" value="CarbopepD_reg_2"/>
    <property type="match status" value="1"/>
</dbReference>
<evidence type="ECO:0000256" key="9">
    <source>
        <dbReference type="RuleBase" id="RU003357"/>
    </source>
</evidence>
<feature type="domain" description="TonB-dependent receptor plug" evidence="12">
    <location>
        <begin position="130"/>
        <end position="239"/>
    </location>
</feature>
<reference evidence="14" key="1">
    <citation type="journal article" date="2019" name="Int. J. Syst. Evol. Microbiol.">
        <title>The Global Catalogue of Microorganisms (GCM) 10K type strain sequencing project: providing services to taxonomists for standard genome sequencing and annotation.</title>
        <authorList>
            <consortium name="The Broad Institute Genomics Platform"/>
            <consortium name="The Broad Institute Genome Sequencing Center for Infectious Disease"/>
            <person name="Wu L."/>
            <person name="Ma J."/>
        </authorList>
    </citation>
    <scope>NUCLEOTIDE SEQUENCE [LARGE SCALE GENOMIC DNA]</scope>
    <source>
        <strain evidence="14">JCM 16704</strain>
    </source>
</reference>
<keyword evidence="13" id="KW-0675">Receptor</keyword>
<keyword evidence="2 8" id="KW-0813">Transport</keyword>
<name>A0ABP7YYT1_9SPHI</name>
<evidence type="ECO:0000256" key="8">
    <source>
        <dbReference type="PROSITE-ProRule" id="PRU01360"/>
    </source>
</evidence>
<evidence type="ECO:0000256" key="2">
    <source>
        <dbReference type="ARBA" id="ARBA00022448"/>
    </source>
</evidence>
<evidence type="ECO:0000256" key="7">
    <source>
        <dbReference type="ARBA" id="ARBA00023237"/>
    </source>
</evidence>
<dbReference type="InterPro" id="IPR036942">
    <property type="entry name" value="Beta-barrel_TonB_sf"/>
</dbReference>
<feature type="compositionally biased region" description="Polar residues" evidence="10">
    <location>
        <begin position="185"/>
        <end position="209"/>
    </location>
</feature>
<dbReference type="Pfam" id="PF07715">
    <property type="entry name" value="Plug"/>
    <property type="match status" value="1"/>
</dbReference>
<organism evidence="13 14">
    <name type="scientific">Sphingobacterium kyonggiense</name>
    <dbReference type="NCBI Taxonomy" id="714075"/>
    <lineage>
        <taxon>Bacteria</taxon>
        <taxon>Pseudomonadati</taxon>
        <taxon>Bacteroidota</taxon>
        <taxon>Sphingobacteriia</taxon>
        <taxon>Sphingobacteriales</taxon>
        <taxon>Sphingobacteriaceae</taxon>
        <taxon>Sphingobacterium</taxon>
    </lineage>
</organism>
<evidence type="ECO:0000256" key="5">
    <source>
        <dbReference type="ARBA" id="ARBA00023077"/>
    </source>
</evidence>
<dbReference type="SUPFAM" id="SSF49464">
    <property type="entry name" value="Carboxypeptidase regulatory domain-like"/>
    <property type="match status" value="1"/>
</dbReference>
<keyword evidence="5 9" id="KW-0798">TonB box</keyword>
<dbReference type="RefSeq" id="WP_344675178.1">
    <property type="nucleotide sequence ID" value="NZ_BAAAZI010000011.1"/>
</dbReference>
<feature type="region of interest" description="Disordered" evidence="10">
    <location>
        <begin position="185"/>
        <end position="210"/>
    </location>
</feature>
<dbReference type="PANTHER" id="PTHR40980:SF4">
    <property type="entry name" value="TONB-DEPENDENT RECEPTOR-LIKE BETA-BARREL DOMAIN-CONTAINING PROTEIN"/>
    <property type="match status" value="1"/>
</dbReference>
<feature type="domain" description="TonB-dependent receptor-like beta-barrel" evidence="11">
    <location>
        <begin position="497"/>
        <end position="919"/>
    </location>
</feature>